<sequence>MSFQLSVRSSCPPQLPVKFMSSTHQFVSRFFIGTSLLTLTIPCCRILFCRPPSPHHPALSPDQAAIACATVFHPRK</sequence>
<dbReference type="EMBL" id="JAHLJV010000111">
    <property type="protein sequence ID" value="KAK1570157.1"/>
    <property type="molecule type" value="Genomic_DNA"/>
</dbReference>
<keyword evidence="2" id="KW-1185">Reference proteome</keyword>
<comment type="caution">
    <text evidence="1">The sequence shown here is derived from an EMBL/GenBank/DDBJ whole genome shotgun (WGS) entry which is preliminary data.</text>
</comment>
<evidence type="ECO:0000313" key="1">
    <source>
        <dbReference type="EMBL" id="KAK1570157.1"/>
    </source>
</evidence>
<dbReference type="RefSeq" id="XP_060408313.1">
    <property type="nucleotide sequence ID" value="XM_060559146.1"/>
</dbReference>
<dbReference type="AlphaFoldDB" id="A0AAD8PML0"/>
<proteinExistence type="predicted"/>
<reference evidence="1" key="1">
    <citation type="submission" date="2021-06" db="EMBL/GenBank/DDBJ databases">
        <title>Comparative genomics, transcriptomics and evolutionary studies reveal genomic signatures of adaptation to plant cell wall in hemibiotrophic fungi.</title>
        <authorList>
            <consortium name="DOE Joint Genome Institute"/>
            <person name="Baroncelli R."/>
            <person name="Diaz J.F."/>
            <person name="Benocci T."/>
            <person name="Peng M."/>
            <person name="Battaglia E."/>
            <person name="Haridas S."/>
            <person name="Andreopoulos W."/>
            <person name="Labutti K."/>
            <person name="Pangilinan J."/>
            <person name="Floch G.L."/>
            <person name="Makela M.R."/>
            <person name="Henrissat B."/>
            <person name="Grigoriev I.V."/>
            <person name="Crouch J.A."/>
            <person name="De Vries R.P."/>
            <person name="Sukno S.A."/>
            <person name="Thon M.R."/>
        </authorList>
    </citation>
    <scope>NUCLEOTIDE SEQUENCE</scope>
    <source>
        <strain evidence="1">CBS 125086</strain>
    </source>
</reference>
<organism evidence="1 2">
    <name type="scientific">Colletotrichum navitas</name>
    <dbReference type="NCBI Taxonomy" id="681940"/>
    <lineage>
        <taxon>Eukaryota</taxon>
        <taxon>Fungi</taxon>
        <taxon>Dikarya</taxon>
        <taxon>Ascomycota</taxon>
        <taxon>Pezizomycotina</taxon>
        <taxon>Sordariomycetes</taxon>
        <taxon>Hypocreomycetidae</taxon>
        <taxon>Glomerellales</taxon>
        <taxon>Glomerellaceae</taxon>
        <taxon>Colletotrichum</taxon>
        <taxon>Colletotrichum graminicola species complex</taxon>
    </lineage>
</organism>
<protein>
    <submittedName>
        <fullName evidence="1">Uncharacterized protein</fullName>
    </submittedName>
</protein>
<dbReference type="GeneID" id="85443386"/>
<dbReference type="Proteomes" id="UP001230504">
    <property type="component" value="Unassembled WGS sequence"/>
</dbReference>
<gene>
    <name evidence="1" type="ORF">LY79DRAFT_570398</name>
</gene>
<accession>A0AAD8PML0</accession>
<evidence type="ECO:0000313" key="2">
    <source>
        <dbReference type="Proteomes" id="UP001230504"/>
    </source>
</evidence>
<name>A0AAD8PML0_9PEZI</name>